<dbReference type="GO" id="GO:0016301">
    <property type="term" value="F:kinase activity"/>
    <property type="evidence" value="ECO:0007669"/>
    <property type="project" value="UniProtKB-KW"/>
</dbReference>
<feature type="region of interest" description="Disordered" evidence="1">
    <location>
        <begin position="42"/>
        <end position="66"/>
    </location>
</feature>
<sequence>MSWGLKRKKELLTMLDEIQRCLQHYYSSKLVRLDVELRSELDEVTTRDTKTQHTPQSRRNSKNPNKIAAVCSVYHRRNASKFPYLEGFQGKRKRGAKETFLQL</sequence>
<reference evidence="3" key="1">
    <citation type="journal article" date="2019" name="Curr. Biol.">
        <title>Genome Sequence of Striga asiatica Provides Insight into the Evolution of Plant Parasitism.</title>
        <authorList>
            <person name="Yoshida S."/>
            <person name="Kim S."/>
            <person name="Wafula E.K."/>
            <person name="Tanskanen J."/>
            <person name="Kim Y.M."/>
            <person name="Honaas L."/>
            <person name="Yang Z."/>
            <person name="Spallek T."/>
            <person name="Conn C.E."/>
            <person name="Ichihashi Y."/>
            <person name="Cheong K."/>
            <person name="Cui S."/>
            <person name="Der J.P."/>
            <person name="Gundlach H."/>
            <person name="Jiao Y."/>
            <person name="Hori C."/>
            <person name="Ishida J.K."/>
            <person name="Kasahara H."/>
            <person name="Kiba T."/>
            <person name="Kim M.S."/>
            <person name="Koo N."/>
            <person name="Laohavisit A."/>
            <person name="Lee Y.H."/>
            <person name="Lumba S."/>
            <person name="McCourt P."/>
            <person name="Mortimer J.C."/>
            <person name="Mutuku J.M."/>
            <person name="Nomura T."/>
            <person name="Sasaki-Sekimoto Y."/>
            <person name="Seto Y."/>
            <person name="Wang Y."/>
            <person name="Wakatake T."/>
            <person name="Sakakibara H."/>
            <person name="Demura T."/>
            <person name="Yamaguchi S."/>
            <person name="Yoneyama K."/>
            <person name="Manabe R.I."/>
            <person name="Nelson D.C."/>
            <person name="Schulman A.H."/>
            <person name="Timko M.P."/>
            <person name="dePamphilis C.W."/>
            <person name="Choi D."/>
            <person name="Shirasu K."/>
        </authorList>
    </citation>
    <scope>NUCLEOTIDE SEQUENCE [LARGE SCALE GENOMIC DNA]</scope>
    <source>
        <strain evidence="3">cv. UVA1</strain>
    </source>
</reference>
<comment type="caution">
    <text evidence="2">The sequence shown here is derived from an EMBL/GenBank/DDBJ whole genome shotgun (WGS) entry which is preliminary data.</text>
</comment>
<evidence type="ECO:0000313" key="2">
    <source>
        <dbReference type="EMBL" id="GER41859.1"/>
    </source>
</evidence>
<keyword evidence="3" id="KW-1185">Reference proteome</keyword>
<keyword evidence="2" id="KW-0808">Transferase</keyword>
<gene>
    <name evidence="2" type="ORF">STAS_18591</name>
</gene>
<protein>
    <submittedName>
        <fullName evidence="2">Adenylate kinase</fullName>
    </submittedName>
</protein>
<evidence type="ECO:0000256" key="1">
    <source>
        <dbReference type="SAM" id="MobiDB-lite"/>
    </source>
</evidence>
<name>A0A5A7Q9B6_STRAF</name>
<evidence type="ECO:0000313" key="3">
    <source>
        <dbReference type="Proteomes" id="UP000325081"/>
    </source>
</evidence>
<dbReference type="Proteomes" id="UP000325081">
    <property type="component" value="Unassembled WGS sequence"/>
</dbReference>
<feature type="compositionally biased region" description="Basic and acidic residues" evidence="1">
    <location>
        <begin position="42"/>
        <end position="51"/>
    </location>
</feature>
<feature type="compositionally biased region" description="Polar residues" evidence="1">
    <location>
        <begin position="52"/>
        <end position="64"/>
    </location>
</feature>
<keyword evidence="2" id="KW-0418">Kinase</keyword>
<proteinExistence type="predicted"/>
<organism evidence="2 3">
    <name type="scientific">Striga asiatica</name>
    <name type="common">Asiatic witchweed</name>
    <name type="synonym">Buchnera asiatica</name>
    <dbReference type="NCBI Taxonomy" id="4170"/>
    <lineage>
        <taxon>Eukaryota</taxon>
        <taxon>Viridiplantae</taxon>
        <taxon>Streptophyta</taxon>
        <taxon>Embryophyta</taxon>
        <taxon>Tracheophyta</taxon>
        <taxon>Spermatophyta</taxon>
        <taxon>Magnoliopsida</taxon>
        <taxon>eudicotyledons</taxon>
        <taxon>Gunneridae</taxon>
        <taxon>Pentapetalae</taxon>
        <taxon>asterids</taxon>
        <taxon>lamiids</taxon>
        <taxon>Lamiales</taxon>
        <taxon>Orobanchaceae</taxon>
        <taxon>Buchnereae</taxon>
        <taxon>Striga</taxon>
    </lineage>
</organism>
<dbReference type="EMBL" id="BKCP01006183">
    <property type="protein sequence ID" value="GER41859.1"/>
    <property type="molecule type" value="Genomic_DNA"/>
</dbReference>
<accession>A0A5A7Q9B6</accession>
<dbReference type="AlphaFoldDB" id="A0A5A7Q9B6"/>